<dbReference type="AlphaFoldDB" id="A0AA48H4I6"/>
<organism evidence="1 2">
    <name type="scientific">Mesoterricola sediminis</name>
    <dbReference type="NCBI Taxonomy" id="2927980"/>
    <lineage>
        <taxon>Bacteria</taxon>
        <taxon>Pseudomonadati</taxon>
        <taxon>Acidobacteriota</taxon>
        <taxon>Holophagae</taxon>
        <taxon>Holophagales</taxon>
        <taxon>Holophagaceae</taxon>
        <taxon>Mesoterricola</taxon>
    </lineage>
</organism>
<evidence type="ECO:0000313" key="2">
    <source>
        <dbReference type="Proteomes" id="UP001228113"/>
    </source>
</evidence>
<reference evidence="1" key="1">
    <citation type="journal article" date="2023" name="Int. J. Syst. Evol. Microbiol.">
        <title>Mesoterricola silvestris gen. nov., sp. nov., Mesoterricola sediminis sp. nov., Geothrix oryzae sp. nov., Geothrix edaphica sp. nov., Geothrix rubra sp. nov., and Geothrix limicola sp. nov., six novel members of Acidobacteriota isolated from soils.</title>
        <authorList>
            <person name="Itoh H."/>
            <person name="Sugisawa Y."/>
            <person name="Mise K."/>
            <person name="Xu Z."/>
            <person name="Kuniyasu M."/>
            <person name="Ushijima N."/>
            <person name="Kawano K."/>
            <person name="Kobayashi E."/>
            <person name="Shiratori Y."/>
            <person name="Masuda Y."/>
            <person name="Senoo K."/>
        </authorList>
    </citation>
    <scope>NUCLEOTIDE SEQUENCE</scope>
    <source>
        <strain evidence="1">W786</strain>
    </source>
</reference>
<accession>A0AA48H4I6</accession>
<evidence type="ECO:0000313" key="1">
    <source>
        <dbReference type="EMBL" id="BDU77311.1"/>
    </source>
</evidence>
<dbReference type="RefSeq" id="WP_316410235.1">
    <property type="nucleotide sequence ID" value="NZ_AP027081.1"/>
</dbReference>
<sequence length="158" mass="17544">MPLPPPIWISLRARPLAGPPSDRQDHCLDPVPAGAGEGTWLARLCFGSGTENDKNIMFAEGWPGHWQVEPDGRTWLAFAPRPVPAAFLVGLLALGWRGGSVRVRAAIFERRDGREWLWGQAEARWDRRGLLDFCQAVRTRPVALGVEGGRTWWPAETA</sequence>
<keyword evidence="2" id="KW-1185">Reference proteome</keyword>
<name>A0AA48H4I6_9BACT</name>
<protein>
    <submittedName>
        <fullName evidence="1">Uncharacterized protein</fullName>
    </submittedName>
</protein>
<proteinExistence type="predicted"/>
<dbReference type="Proteomes" id="UP001228113">
    <property type="component" value="Chromosome"/>
</dbReference>
<dbReference type="EMBL" id="AP027081">
    <property type="protein sequence ID" value="BDU77311.1"/>
    <property type="molecule type" value="Genomic_DNA"/>
</dbReference>
<gene>
    <name evidence="1" type="ORF">METESE_22690</name>
</gene>
<dbReference type="KEGG" id="msea:METESE_22690"/>